<feature type="transmembrane region" description="Helical" evidence="6">
    <location>
        <begin position="187"/>
        <end position="209"/>
    </location>
</feature>
<dbReference type="Pfam" id="PF09678">
    <property type="entry name" value="Caa3_CtaG"/>
    <property type="match status" value="1"/>
</dbReference>
<feature type="transmembrane region" description="Helical" evidence="6">
    <location>
        <begin position="229"/>
        <end position="248"/>
    </location>
</feature>
<feature type="transmembrane region" description="Helical" evidence="6">
    <location>
        <begin position="155"/>
        <end position="180"/>
    </location>
</feature>
<feature type="transmembrane region" description="Helical" evidence="6">
    <location>
        <begin position="13"/>
        <end position="33"/>
    </location>
</feature>
<evidence type="ECO:0000256" key="2">
    <source>
        <dbReference type="ARBA" id="ARBA00022475"/>
    </source>
</evidence>
<evidence type="ECO:0000313" key="8">
    <source>
        <dbReference type="Proteomes" id="UP001597109"/>
    </source>
</evidence>
<organism evidence="7 8">
    <name type="scientific">Metaplanococcus flavidus</name>
    <dbReference type="NCBI Taxonomy" id="569883"/>
    <lineage>
        <taxon>Bacteria</taxon>
        <taxon>Bacillati</taxon>
        <taxon>Bacillota</taxon>
        <taxon>Bacilli</taxon>
        <taxon>Bacillales</taxon>
        <taxon>Caryophanaceae</taxon>
        <taxon>Metaplanococcus</taxon>
    </lineage>
</organism>
<keyword evidence="2" id="KW-1003">Cell membrane</keyword>
<dbReference type="EMBL" id="JBHTKI010000019">
    <property type="protein sequence ID" value="MFD1032183.1"/>
    <property type="molecule type" value="Genomic_DNA"/>
</dbReference>
<dbReference type="InterPro" id="IPR019108">
    <property type="entry name" value="Caa3_assmbl_CtaG-rel"/>
</dbReference>
<accession>A0ABW3LC40</accession>
<keyword evidence="8" id="KW-1185">Reference proteome</keyword>
<gene>
    <name evidence="7" type="ORF">ACFQ1X_12155</name>
</gene>
<proteinExistence type="predicted"/>
<evidence type="ECO:0000256" key="4">
    <source>
        <dbReference type="ARBA" id="ARBA00022989"/>
    </source>
</evidence>
<evidence type="ECO:0000256" key="5">
    <source>
        <dbReference type="ARBA" id="ARBA00023136"/>
    </source>
</evidence>
<evidence type="ECO:0000313" key="7">
    <source>
        <dbReference type="EMBL" id="MFD1032183.1"/>
    </source>
</evidence>
<feature type="transmembrane region" description="Helical" evidence="6">
    <location>
        <begin position="45"/>
        <end position="66"/>
    </location>
</feature>
<keyword evidence="5 6" id="KW-0472">Membrane</keyword>
<sequence length="259" mass="29091">MHEHPSVQNAGEFLPFFLFVVFLAVAPYIAAVFRSNQKYSDWPLYRIVFWCLGAISAAAAITGPLAEQAHVDFRMHMAIHLLLGMLAPLLIAISCPMTLLLRTVSISAARKMTALLKSWPLRFLSNPTTAATLNIGGLYVLYMTDLFHLMHESPLLYALIHLHIFLAGYLFTISIVYFDVTPHRHSYLYRSVVLILALAAHKILAKMLYVNPPEGVSRAEGETGSMLMYYGGDVIDAFLIFLLCYHWYKSTAPRRIPAA</sequence>
<feature type="transmembrane region" description="Helical" evidence="6">
    <location>
        <begin position="123"/>
        <end position="143"/>
    </location>
</feature>
<feature type="transmembrane region" description="Helical" evidence="6">
    <location>
        <begin position="78"/>
        <end position="102"/>
    </location>
</feature>
<keyword evidence="4 6" id="KW-1133">Transmembrane helix</keyword>
<protein>
    <submittedName>
        <fullName evidence="7">Cytochrome c oxidase assembly protein</fullName>
    </submittedName>
</protein>
<dbReference type="RefSeq" id="WP_144839323.1">
    <property type="nucleotide sequence ID" value="NZ_JBHTKI010000019.1"/>
</dbReference>
<keyword evidence="3 6" id="KW-0812">Transmembrane</keyword>
<evidence type="ECO:0000256" key="1">
    <source>
        <dbReference type="ARBA" id="ARBA00004651"/>
    </source>
</evidence>
<name>A0ABW3LC40_9BACL</name>
<evidence type="ECO:0000256" key="3">
    <source>
        <dbReference type="ARBA" id="ARBA00022692"/>
    </source>
</evidence>
<comment type="caution">
    <text evidence="7">The sequence shown here is derived from an EMBL/GenBank/DDBJ whole genome shotgun (WGS) entry which is preliminary data.</text>
</comment>
<reference evidence="8" key="1">
    <citation type="journal article" date="2019" name="Int. J. Syst. Evol. Microbiol.">
        <title>The Global Catalogue of Microorganisms (GCM) 10K type strain sequencing project: providing services to taxonomists for standard genome sequencing and annotation.</title>
        <authorList>
            <consortium name="The Broad Institute Genomics Platform"/>
            <consortium name="The Broad Institute Genome Sequencing Center for Infectious Disease"/>
            <person name="Wu L."/>
            <person name="Ma J."/>
        </authorList>
    </citation>
    <scope>NUCLEOTIDE SEQUENCE [LARGE SCALE GENOMIC DNA]</scope>
    <source>
        <strain evidence="8">CCUG 56756</strain>
    </source>
</reference>
<comment type="subcellular location">
    <subcellularLocation>
        <location evidence="1">Cell membrane</location>
        <topology evidence="1">Multi-pass membrane protein</topology>
    </subcellularLocation>
</comment>
<dbReference type="Proteomes" id="UP001597109">
    <property type="component" value="Unassembled WGS sequence"/>
</dbReference>
<evidence type="ECO:0000256" key="6">
    <source>
        <dbReference type="SAM" id="Phobius"/>
    </source>
</evidence>